<name>A0A6J7H549_9ZZZZ</name>
<evidence type="ECO:0000256" key="1">
    <source>
        <dbReference type="SAM" id="MobiDB-lite"/>
    </source>
</evidence>
<reference evidence="2" key="1">
    <citation type="submission" date="2020-05" db="EMBL/GenBank/DDBJ databases">
        <authorList>
            <person name="Chiriac C."/>
            <person name="Salcher M."/>
            <person name="Ghai R."/>
            <person name="Kavagutti S V."/>
        </authorList>
    </citation>
    <scope>NUCLEOTIDE SEQUENCE</scope>
</reference>
<organism evidence="2">
    <name type="scientific">freshwater metagenome</name>
    <dbReference type="NCBI Taxonomy" id="449393"/>
    <lineage>
        <taxon>unclassified sequences</taxon>
        <taxon>metagenomes</taxon>
        <taxon>ecological metagenomes</taxon>
    </lineage>
</organism>
<dbReference type="EMBL" id="CAFBMK010000072">
    <property type="protein sequence ID" value="CAB4914178.1"/>
    <property type="molecule type" value="Genomic_DNA"/>
</dbReference>
<protein>
    <submittedName>
        <fullName evidence="2">Unannotated protein</fullName>
    </submittedName>
</protein>
<dbReference type="AlphaFoldDB" id="A0A6J7H549"/>
<gene>
    <name evidence="2" type="ORF">UFOPK3564_01456</name>
</gene>
<evidence type="ECO:0000313" key="2">
    <source>
        <dbReference type="EMBL" id="CAB4914178.1"/>
    </source>
</evidence>
<feature type="region of interest" description="Disordered" evidence="1">
    <location>
        <begin position="1"/>
        <end position="38"/>
    </location>
</feature>
<proteinExistence type="predicted"/>
<accession>A0A6J7H549</accession>
<sequence length="101" mass="10991">MLVSASQITPDDLGNGVENNGSRLVVGSRDGPTSETPTKLIPQVRVPAKAPLREQWEERVAERRGSRMLGGPDTKPALCALPGKSRWRFGFGELYDRSSAN</sequence>